<keyword evidence="2" id="KW-1185">Reference proteome</keyword>
<proteinExistence type="predicted"/>
<gene>
    <name evidence="1" type="ORF">HNQ61_000896</name>
</gene>
<organism evidence="1 2">
    <name type="scientific">Longimicrobium terrae</name>
    <dbReference type="NCBI Taxonomy" id="1639882"/>
    <lineage>
        <taxon>Bacteria</taxon>
        <taxon>Pseudomonadati</taxon>
        <taxon>Gemmatimonadota</taxon>
        <taxon>Longimicrobiia</taxon>
        <taxon>Longimicrobiales</taxon>
        <taxon>Longimicrobiaceae</taxon>
        <taxon>Longimicrobium</taxon>
    </lineage>
</organism>
<sequence>MGAPQGVVPFRWNVARREQLGRLLDREPATPAYMADEPFESHFPELRSLVVRTVARAGDARLLFVGRSPEDLFDYLSGALAETAWAERIDLLSLSLDRTSMDYASAAAKEALREHFTALSLHPEEIARAPRPIAFVDLVASGRTFGALSDLLVAWAREVRVDPAAVRRRLRWVGITAAGRNSPNAWRWFQRVPWAAEYPRSALRGVSVPFWMWTHLGDSQAKTTASHMVFRWGAQDALRPSHDTEALYALRRAVRIYETARTPEERKRFAAGLAARPEMREGWLRSLVLQLR</sequence>
<reference evidence="1 2" key="1">
    <citation type="submission" date="2020-08" db="EMBL/GenBank/DDBJ databases">
        <title>Genomic Encyclopedia of Type Strains, Phase IV (KMG-IV): sequencing the most valuable type-strain genomes for metagenomic binning, comparative biology and taxonomic classification.</title>
        <authorList>
            <person name="Goeker M."/>
        </authorList>
    </citation>
    <scope>NUCLEOTIDE SEQUENCE [LARGE SCALE GENOMIC DNA]</scope>
    <source>
        <strain evidence="1 2">DSM 29007</strain>
    </source>
</reference>
<dbReference type="EMBL" id="JACHIA010000002">
    <property type="protein sequence ID" value="MBB6069281.1"/>
    <property type="molecule type" value="Genomic_DNA"/>
</dbReference>
<name>A0A841GKM4_9BACT</name>
<dbReference type="Proteomes" id="UP000582837">
    <property type="component" value="Unassembled WGS sequence"/>
</dbReference>
<accession>A0A841GKM4</accession>
<dbReference type="RefSeq" id="WP_170037927.1">
    <property type="nucleotide sequence ID" value="NZ_JABDTL010000002.1"/>
</dbReference>
<evidence type="ECO:0000313" key="2">
    <source>
        <dbReference type="Proteomes" id="UP000582837"/>
    </source>
</evidence>
<protein>
    <submittedName>
        <fullName evidence="1">Uncharacterized protein</fullName>
    </submittedName>
</protein>
<evidence type="ECO:0000313" key="1">
    <source>
        <dbReference type="EMBL" id="MBB6069281.1"/>
    </source>
</evidence>
<comment type="caution">
    <text evidence="1">The sequence shown here is derived from an EMBL/GenBank/DDBJ whole genome shotgun (WGS) entry which is preliminary data.</text>
</comment>
<dbReference type="AlphaFoldDB" id="A0A841GKM4"/>